<keyword evidence="3" id="KW-1185">Reference proteome</keyword>
<dbReference type="EMBL" id="CYSF01000007">
    <property type="protein sequence ID" value="CUH84695.1"/>
    <property type="molecule type" value="Genomic_DNA"/>
</dbReference>
<dbReference type="RefSeq" id="WP_058318762.1">
    <property type="nucleotide sequence ID" value="NZ_CYSF01000007.1"/>
</dbReference>
<evidence type="ECO:0000256" key="1">
    <source>
        <dbReference type="SAM" id="SignalP"/>
    </source>
</evidence>
<gene>
    <name evidence="2" type="ORF">TM5383_01907</name>
</gene>
<dbReference type="OrthoDB" id="9130422at2"/>
<dbReference type="InterPro" id="IPR032347">
    <property type="entry name" value="DUF4864"/>
</dbReference>
<evidence type="ECO:0000313" key="2">
    <source>
        <dbReference type="EMBL" id="CUH84695.1"/>
    </source>
</evidence>
<feature type="chain" id="PRO_5006063699" description="DUF4864 domain-containing protein" evidence="1">
    <location>
        <begin position="22"/>
        <end position="134"/>
    </location>
</feature>
<feature type="signal peptide" evidence="1">
    <location>
        <begin position="1"/>
        <end position="21"/>
    </location>
</feature>
<sequence length="134" mass="15018">MRLIPALLLTLTLALPRPVWAEPEAVKQVIRDQIAAFQVDDFTTAFGYATDKIQGLFGTPQNFGQMVQRGYPMVWRPTALTFLSTKDHPGGVVQSIEVQDRKGRRYVLDYLVLDTDAGWRIDGVFLRPPSDVGV</sequence>
<dbReference type="AlphaFoldDB" id="A0A0P1GQC8"/>
<evidence type="ECO:0008006" key="4">
    <source>
        <dbReference type="Google" id="ProtNLM"/>
    </source>
</evidence>
<protein>
    <recommendedName>
        <fullName evidence="4">DUF4864 domain-containing protein</fullName>
    </recommendedName>
</protein>
<dbReference type="Proteomes" id="UP000051681">
    <property type="component" value="Unassembled WGS sequence"/>
</dbReference>
<accession>A0A0P1GQC8</accession>
<evidence type="ECO:0000313" key="3">
    <source>
        <dbReference type="Proteomes" id="UP000051681"/>
    </source>
</evidence>
<organism evidence="2 3">
    <name type="scientific">Thalassovita mediterranea</name>
    <dbReference type="NCBI Taxonomy" id="340021"/>
    <lineage>
        <taxon>Bacteria</taxon>
        <taxon>Pseudomonadati</taxon>
        <taxon>Pseudomonadota</taxon>
        <taxon>Alphaproteobacteria</taxon>
        <taxon>Rhodobacterales</taxon>
        <taxon>Roseobacteraceae</taxon>
        <taxon>Thalassovita</taxon>
    </lineage>
</organism>
<keyword evidence="1" id="KW-0732">Signal</keyword>
<reference evidence="2 3" key="1">
    <citation type="submission" date="2015-09" db="EMBL/GenBank/DDBJ databases">
        <authorList>
            <consortium name="Swine Surveillance"/>
        </authorList>
    </citation>
    <scope>NUCLEOTIDE SEQUENCE [LARGE SCALE GENOMIC DNA]</scope>
    <source>
        <strain evidence="2 3">CECT 8383</strain>
    </source>
</reference>
<proteinExistence type="predicted"/>
<dbReference type="STRING" id="340021.TM5383_01907"/>
<name>A0A0P1GQC8_9RHOB</name>
<dbReference type="Pfam" id="PF16156">
    <property type="entry name" value="DUF4864"/>
    <property type="match status" value="1"/>
</dbReference>